<evidence type="ECO:0000256" key="7">
    <source>
        <dbReference type="RuleBase" id="RU003879"/>
    </source>
</evidence>
<dbReference type="RefSeq" id="WP_196589763.1">
    <property type="nucleotide sequence ID" value="NZ_SMAA01000006.1"/>
</dbReference>
<dbReference type="EMBL" id="SMAA01000006">
    <property type="protein sequence ID" value="TCS79602.1"/>
    <property type="molecule type" value="Genomic_DNA"/>
</dbReference>
<protein>
    <submittedName>
        <fullName evidence="8">Biopolymer transport protein ExbD</fullName>
    </submittedName>
</protein>
<evidence type="ECO:0000256" key="5">
    <source>
        <dbReference type="ARBA" id="ARBA00022989"/>
    </source>
</evidence>
<sequence length="135" mass="14812">MMFRNIHVNRQPKFMIIPMIDVVFFLLIFFMMNSMQTMTQRAMSVQLPQASSAEAQTQMPIVITVDAVGHIMVDGKSMSFADAAAFFKEKAATNPNLAVVLQADKTTMHGQVAAVMDMLKTAGVKKLGIAAEKKG</sequence>
<evidence type="ECO:0000313" key="9">
    <source>
        <dbReference type="Proteomes" id="UP000295188"/>
    </source>
</evidence>
<keyword evidence="4 7" id="KW-0812">Transmembrane</keyword>
<proteinExistence type="inferred from homology"/>
<dbReference type="GO" id="GO:0005886">
    <property type="term" value="C:plasma membrane"/>
    <property type="evidence" value="ECO:0007669"/>
    <property type="project" value="UniProtKB-SubCell"/>
</dbReference>
<evidence type="ECO:0000256" key="2">
    <source>
        <dbReference type="ARBA" id="ARBA00005811"/>
    </source>
</evidence>
<dbReference type="AlphaFoldDB" id="A0A4V2US09"/>
<comment type="caution">
    <text evidence="8">The sequence shown here is derived from an EMBL/GenBank/DDBJ whole genome shotgun (WGS) entry which is preliminary data.</text>
</comment>
<accession>A0A4V2US09</accession>
<name>A0A4V2US09_9FIRM</name>
<dbReference type="PANTHER" id="PTHR30558:SF13">
    <property type="entry name" value="BIOPOLYMER TRANSPORT PROTEIN EXBD2"/>
    <property type="match status" value="1"/>
</dbReference>
<evidence type="ECO:0000256" key="4">
    <source>
        <dbReference type="ARBA" id="ARBA00022692"/>
    </source>
</evidence>
<dbReference type="Gene3D" id="3.30.420.270">
    <property type="match status" value="1"/>
</dbReference>
<organism evidence="8 9">
    <name type="scientific">Pectinatus cerevisiiphilus</name>
    <dbReference type="NCBI Taxonomy" id="86956"/>
    <lineage>
        <taxon>Bacteria</taxon>
        <taxon>Bacillati</taxon>
        <taxon>Bacillota</taxon>
        <taxon>Negativicutes</taxon>
        <taxon>Selenomonadales</taxon>
        <taxon>Selenomonadaceae</taxon>
        <taxon>Pectinatus</taxon>
    </lineage>
</organism>
<keyword evidence="6" id="KW-0472">Membrane</keyword>
<comment type="similarity">
    <text evidence="2 7">Belongs to the ExbD/TolR family.</text>
</comment>
<dbReference type="PANTHER" id="PTHR30558">
    <property type="entry name" value="EXBD MEMBRANE COMPONENT OF PMF-DRIVEN MACROMOLECULE IMPORT SYSTEM"/>
    <property type="match status" value="1"/>
</dbReference>
<comment type="subcellular location">
    <subcellularLocation>
        <location evidence="1">Cell membrane</location>
        <topology evidence="1">Single-pass membrane protein</topology>
    </subcellularLocation>
    <subcellularLocation>
        <location evidence="7">Cell membrane</location>
        <topology evidence="7">Single-pass type II membrane protein</topology>
    </subcellularLocation>
</comment>
<keyword evidence="7" id="KW-0813">Transport</keyword>
<reference evidence="8 9" key="1">
    <citation type="submission" date="2019-03" db="EMBL/GenBank/DDBJ databases">
        <title>Genomic Encyclopedia of Type Strains, Phase IV (KMG-IV): sequencing the most valuable type-strain genomes for metagenomic binning, comparative biology and taxonomic classification.</title>
        <authorList>
            <person name="Goeker M."/>
        </authorList>
    </citation>
    <scope>NUCLEOTIDE SEQUENCE [LARGE SCALE GENOMIC DNA]</scope>
    <source>
        <strain evidence="8 9">DSM 20467</strain>
    </source>
</reference>
<gene>
    <name evidence="8" type="ORF">EDC37_10617</name>
</gene>
<evidence type="ECO:0000256" key="3">
    <source>
        <dbReference type="ARBA" id="ARBA00022475"/>
    </source>
</evidence>
<dbReference type="Pfam" id="PF02472">
    <property type="entry name" value="ExbD"/>
    <property type="match status" value="1"/>
</dbReference>
<dbReference type="GO" id="GO:0022857">
    <property type="term" value="F:transmembrane transporter activity"/>
    <property type="evidence" value="ECO:0007669"/>
    <property type="project" value="InterPro"/>
</dbReference>
<evidence type="ECO:0000313" key="8">
    <source>
        <dbReference type="EMBL" id="TCS79602.1"/>
    </source>
</evidence>
<evidence type="ECO:0000256" key="6">
    <source>
        <dbReference type="ARBA" id="ARBA00023136"/>
    </source>
</evidence>
<keyword evidence="9" id="KW-1185">Reference proteome</keyword>
<dbReference type="Proteomes" id="UP000295188">
    <property type="component" value="Unassembled WGS sequence"/>
</dbReference>
<dbReference type="InterPro" id="IPR003400">
    <property type="entry name" value="ExbD"/>
</dbReference>
<dbReference type="GO" id="GO:0015031">
    <property type="term" value="P:protein transport"/>
    <property type="evidence" value="ECO:0007669"/>
    <property type="project" value="UniProtKB-KW"/>
</dbReference>
<keyword evidence="7" id="KW-0653">Protein transport</keyword>
<keyword evidence="5" id="KW-1133">Transmembrane helix</keyword>
<evidence type="ECO:0000256" key="1">
    <source>
        <dbReference type="ARBA" id="ARBA00004162"/>
    </source>
</evidence>
<keyword evidence="3" id="KW-1003">Cell membrane</keyword>